<dbReference type="Proteomes" id="UP001221217">
    <property type="component" value="Unassembled WGS sequence"/>
</dbReference>
<sequence length="391" mass="44549">MFENIIGQKRVVEELEKAVTQSNLPASLLFSGEHYSGKISTALELARVLTCTGDKSWNCPCKSCESQRQLLHPYLQMLGSSLFMDEITACADKLKNEQPVYARYMFIRAVRKLLKRFDPVLWDGNEPKYKQVAGNAVKAEELLREISIDGGITNAGKFGKTIDRIVSECQKITDSYNSDNIPIDQIRRINSWAHTASDSVKVIIFENADAMQESSRNSLLKLLEEPPSGCFLILTTSRKGAIIPTILSRVRMFNFYERSEDECSEVIRRIFREEKGEYRNIREYFLSRKADTGLLRDMSAKFVAAILSDAKAANLGSIADFKSLYYNKRLFILFIQECIEILREAFIEGKIDVRRAEELNRLFARTLGQKEQYNQSTQLVLEALYYSAASG</sequence>
<protein>
    <recommendedName>
        <fullName evidence="3">DNA polymerase III</fullName>
    </recommendedName>
</protein>
<proteinExistence type="predicted"/>
<dbReference type="SUPFAM" id="SSF52540">
    <property type="entry name" value="P-loop containing nucleoside triphosphate hydrolases"/>
    <property type="match status" value="1"/>
</dbReference>
<dbReference type="AlphaFoldDB" id="A0AAJ1MNX8"/>
<organism evidence="1 2">
    <name type="scientific">Candidatus Thalassospirochaeta sargassi</name>
    <dbReference type="NCBI Taxonomy" id="3119039"/>
    <lineage>
        <taxon>Bacteria</taxon>
        <taxon>Pseudomonadati</taxon>
        <taxon>Spirochaetota</taxon>
        <taxon>Spirochaetia</taxon>
        <taxon>Spirochaetales</taxon>
        <taxon>Spirochaetaceae</taxon>
        <taxon>Candidatus Thalassospirochaeta</taxon>
    </lineage>
</organism>
<dbReference type="EMBL" id="JAQQAL010000045">
    <property type="protein sequence ID" value="MDC7228395.1"/>
    <property type="molecule type" value="Genomic_DNA"/>
</dbReference>
<gene>
    <name evidence="1" type="ORF">PQJ61_16660</name>
</gene>
<accession>A0AAJ1MNX8</accession>
<evidence type="ECO:0000313" key="2">
    <source>
        <dbReference type="Proteomes" id="UP001221217"/>
    </source>
</evidence>
<name>A0AAJ1MNX8_9SPIO</name>
<comment type="caution">
    <text evidence="1">The sequence shown here is derived from an EMBL/GenBank/DDBJ whole genome shotgun (WGS) entry which is preliminary data.</text>
</comment>
<dbReference type="InterPro" id="IPR050238">
    <property type="entry name" value="DNA_Rep/Repair_Clamp_Loader"/>
</dbReference>
<dbReference type="Pfam" id="PF13177">
    <property type="entry name" value="DNA_pol3_delta2"/>
    <property type="match status" value="2"/>
</dbReference>
<reference evidence="1 2" key="1">
    <citation type="submission" date="2022-12" db="EMBL/GenBank/DDBJ databases">
        <title>Metagenome assembled genome from gulf of manar.</title>
        <authorList>
            <person name="Kohli P."/>
            <person name="Pk S."/>
            <person name="Venkata Ramana C."/>
            <person name="Sasikala C."/>
        </authorList>
    </citation>
    <scope>NUCLEOTIDE SEQUENCE [LARGE SCALE GENOMIC DNA]</scope>
    <source>
        <strain evidence="1">JB008</strain>
    </source>
</reference>
<evidence type="ECO:0000313" key="1">
    <source>
        <dbReference type="EMBL" id="MDC7228395.1"/>
    </source>
</evidence>
<dbReference type="PANTHER" id="PTHR11669">
    <property type="entry name" value="REPLICATION FACTOR C / DNA POLYMERASE III GAMMA-TAU SUBUNIT"/>
    <property type="match status" value="1"/>
</dbReference>
<dbReference type="GO" id="GO:0006261">
    <property type="term" value="P:DNA-templated DNA replication"/>
    <property type="evidence" value="ECO:0007669"/>
    <property type="project" value="TreeGrafter"/>
</dbReference>
<dbReference type="Gene3D" id="3.40.50.300">
    <property type="entry name" value="P-loop containing nucleotide triphosphate hydrolases"/>
    <property type="match status" value="1"/>
</dbReference>
<dbReference type="PANTHER" id="PTHR11669:SF8">
    <property type="entry name" value="DNA POLYMERASE III SUBUNIT DELTA"/>
    <property type="match status" value="1"/>
</dbReference>
<dbReference type="InterPro" id="IPR027417">
    <property type="entry name" value="P-loop_NTPase"/>
</dbReference>
<evidence type="ECO:0008006" key="3">
    <source>
        <dbReference type="Google" id="ProtNLM"/>
    </source>
</evidence>